<proteinExistence type="predicted"/>
<dbReference type="PANTHER" id="PTHR13265">
    <property type="entry name" value="THO COMPLEX SUBUNIT 1"/>
    <property type="match status" value="1"/>
</dbReference>
<accession>A0AAD5UKG6</accession>
<evidence type="ECO:0008006" key="3">
    <source>
        <dbReference type="Google" id="ProtNLM"/>
    </source>
</evidence>
<dbReference type="EMBL" id="JADGKB010000010">
    <property type="protein sequence ID" value="KAJ3260599.1"/>
    <property type="molecule type" value="Genomic_DNA"/>
</dbReference>
<sequence length="507" mass="59735">MDLFEICNHKIQTVLAQPDIKQSLIQQNFNDKDVLGFTLKSLILQSSVDLDFNLIFKLLDLTIYASELDLIDQGVPLLAIEDLLDVLPVDQVEKVMEYMENRADSLLANLDPGRGKGLTLLRICNELLRRLSKYKHTELCGRILLYLSLVFPISDKSISNRSGTFNTENNTIYEESIEEGDFYNDFWFIQKYFSNPLLLQTETEFSDFSSKFDLILNQFEDILEQERKELKKDDKKEPKKKRLSNGSFFFPKYLTNKALFELQLNDPYFKRQILTQFLITHQFLLHTSTKDKEERKIKFPVKLSDEQLKWLNTSKSRTMKIMDKTSPHARTFLKTVQTILTHEKNWINWKDNSCEVFELPHTVFPPPKAKNIYISKTIDQNYIGNDELSKLWAFKDVELKKSEKTIDSWIKELDLTVAEDLETPLDGIEKEYLLYNQDRFNWLAYRLVKNKLVFNGTDIDAKCPGKTLLRVWREKNGRVYQPNEAEKKRALEEEELERKRLKMEVDQ</sequence>
<evidence type="ECO:0000313" key="1">
    <source>
        <dbReference type="EMBL" id="KAJ3260599.1"/>
    </source>
</evidence>
<dbReference type="Proteomes" id="UP001210925">
    <property type="component" value="Unassembled WGS sequence"/>
</dbReference>
<dbReference type="Pfam" id="PF11957">
    <property type="entry name" value="efThoc1"/>
    <property type="match status" value="1"/>
</dbReference>
<gene>
    <name evidence="1" type="ORF">HK103_000209</name>
</gene>
<dbReference type="PANTHER" id="PTHR13265:SF0">
    <property type="entry name" value="HPR1"/>
    <property type="match status" value="1"/>
</dbReference>
<name>A0AAD5UKG6_9FUNG</name>
<dbReference type="GO" id="GO:0000445">
    <property type="term" value="C:THO complex part of transcription export complex"/>
    <property type="evidence" value="ECO:0007669"/>
    <property type="project" value="TreeGrafter"/>
</dbReference>
<dbReference type="AlphaFoldDB" id="A0AAD5UKG6"/>
<comment type="caution">
    <text evidence="1">The sequence shown here is derived from an EMBL/GenBank/DDBJ whole genome shotgun (WGS) entry which is preliminary data.</text>
</comment>
<reference evidence="1" key="1">
    <citation type="submission" date="2020-05" db="EMBL/GenBank/DDBJ databases">
        <title>Phylogenomic resolution of chytrid fungi.</title>
        <authorList>
            <person name="Stajich J.E."/>
            <person name="Amses K."/>
            <person name="Simmons R."/>
            <person name="Seto K."/>
            <person name="Myers J."/>
            <person name="Bonds A."/>
            <person name="Quandt C.A."/>
            <person name="Barry K."/>
            <person name="Liu P."/>
            <person name="Grigoriev I."/>
            <person name="Longcore J.E."/>
            <person name="James T.Y."/>
        </authorList>
    </citation>
    <scope>NUCLEOTIDE SEQUENCE</scope>
    <source>
        <strain evidence="1">PLAUS21</strain>
    </source>
</reference>
<protein>
    <recommendedName>
        <fullName evidence="3">THO complex subunit 1</fullName>
    </recommendedName>
</protein>
<evidence type="ECO:0000313" key="2">
    <source>
        <dbReference type="Proteomes" id="UP001210925"/>
    </source>
</evidence>
<keyword evidence="2" id="KW-1185">Reference proteome</keyword>
<organism evidence="1 2">
    <name type="scientific">Boothiomyces macroporosus</name>
    <dbReference type="NCBI Taxonomy" id="261099"/>
    <lineage>
        <taxon>Eukaryota</taxon>
        <taxon>Fungi</taxon>
        <taxon>Fungi incertae sedis</taxon>
        <taxon>Chytridiomycota</taxon>
        <taxon>Chytridiomycota incertae sedis</taxon>
        <taxon>Chytridiomycetes</taxon>
        <taxon>Rhizophydiales</taxon>
        <taxon>Terramycetaceae</taxon>
        <taxon>Boothiomyces</taxon>
    </lineage>
</organism>
<dbReference type="InterPro" id="IPR021861">
    <property type="entry name" value="THO_THOC1"/>
</dbReference>
<dbReference type="GO" id="GO:0006406">
    <property type="term" value="P:mRNA export from nucleus"/>
    <property type="evidence" value="ECO:0007669"/>
    <property type="project" value="TreeGrafter"/>
</dbReference>